<reference evidence="3" key="3">
    <citation type="submission" date="2024-06" db="EMBL/GenBank/DDBJ databases">
        <authorList>
            <person name="Zeng C."/>
        </authorList>
    </citation>
    <scope>NUCLEOTIDE SEQUENCE [LARGE SCALE GENOMIC DNA]</scope>
    <source>
        <strain evidence="3">ZCY20-5</strain>
    </source>
</reference>
<evidence type="ECO:0000313" key="3">
    <source>
        <dbReference type="Proteomes" id="UP001300604"/>
    </source>
</evidence>
<evidence type="ECO:0000313" key="2">
    <source>
        <dbReference type="EMBL" id="WOC31949.1"/>
    </source>
</evidence>
<dbReference type="AlphaFoldDB" id="A0AA97D9T7"/>
<name>A0AA97D9T7_9FIRM</name>
<keyword evidence="3" id="KW-1185">Reference proteome</keyword>
<dbReference type="KEGG" id="carl:PXC00_12245"/>
<reference evidence="2 3" key="1">
    <citation type="submission" date="2024-06" db="EMBL/GenBank/DDBJ databases">
        <title>Caproicibacterium argilliputei sp. nov, a novel caproic acid producing anaerobic bacterium isolated from pit mud.</title>
        <authorList>
            <person name="Xia S."/>
        </authorList>
    </citation>
    <scope>NUCLEOTIDE SEQUENCE [LARGE SCALE GENOMIC DNA]</scope>
    <source>
        <strain evidence="2 3">ZCY20-5</strain>
    </source>
</reference>
<feature type="region of interest" description="Disordered" evidence="1">
    <location>
        <begin position="78"/>
        <end position="98"/>
    </location>
</feature>
<proteinExistence type="predicted"/>
<gene>
    <name evidence="2" type="ORF">PXC00_12245</name>
</gene>
<evidence type="ECO:0008006" key="4">
    <source>
        <dbReference type="Google" id="ProtNLM"/>
    </source>
</evidence>
<protein>
    <recommendedName>
        <fullName evidence="4">Transposase</fullName>
    </recommendedName>
</protein>
<dbReference type="EMBL" id="CP135996">
    <property type="protein sequence ID" value="WOC31949.1"/>
    <property type="molecule type" value="Genomic_DNA"/>
</dbReference>
<dbReference type="Proteomes" id="UP001300604">
    <property type="component" value="Chromosome"/>
</dbReference>
<dbReference type="PANTHER" id="PTHR30007">
    <property type="entry name" value="PHP DOMAIN PROTEIN"/>
    <property type="match status" value="1"/>
</dbReference>
<reference evidence="3" key="2">
    <citation type="submission" date="2024-06" db="EMBL/GenBank/DDBJ databases">
        <title>Caproicibacterium argilliputei sp. nov, a novel caproic acid producing anaerobic bacterium isolated from pit mud.</title>
        <authorList>
            <person name="Zeng C."/>
        </authorList>
    </citation>
    <scope>NUCLEOTIDE SEQUENCE [LARGE SCALE GENOMIC DNA]</scope>
    <source>
        <strain evidence="3">ZCY20-5</strain>
    </source>
</reference>
<dbReference type="RefSeq" id="WP_275844754.1">
    <property type="nucleotide sequence ID" value="NZ_CP135996.1"/>
</dbReference>
<evidence type="ECO:0000256" key="1">
    <source>
        <dbReference type="SAM" id="MobiDB-lite"/>
    </source>
</evidence>
<dbReference type="PANTHER" id="PTHR30007:SF0">
    <property type="entry name" value="TRANSPOSASE"/>
    <property type="match status" value="1"/>
</dbReference>
<accession>A0AA97D9T7</accession>
<feature type="compositionally biased region" description="Basic and acidic residues" evidence="1">
    <location>
        <begin position="86"/>
        <end position="98"/>
    </location>
</feature>
<organism evidence="2 3">
    <name type="scientific">Caproicibacterium argilliputei</name>
    <dbReference type="NCBI Taxonomy" id="3030016"/>
    <lineage>
        <taxon>Bacteria</taxon>
        <taxon>Bacillati</taxon>
        <taxon>Bacillota</taxon>
        <taxon>Clostridia</taxon>
        <taxon>Eubacteriales</taxon>
        <taxon>Oscillospiraceae</taxon>
        <taxon>Caproicibacterium</taxon>
    </lineage>
</organism>
<sequence>MIGSNYLIFFSILPDVHWLYAYDYPKWSTVKSFYYRAIAKGIWEKVMQFLVKETRINAGRNENPSYALIDSQSVKTTADANNRGYDGGKKQKDVNVIL</sequence>